<feature type="compositionally biased region" description="Acidic residues" evidence="1">
    <location>
        <begin position="97"/>
        <end position="110"/>
    </location>
</feature>
<feature type="compositionally biased region" description="Basic residues" evidence="1">
    <location>
        <begin position="78"/>
        <end position="91"/>
    </location>
</feature>
<feature type="compositionally biased region" description="Basic and acidic residues" evidence="1">
    <location>
        <begin position="114"/>
        <end position="129"/>
    </location>
</feature>
<accession>A0A1B6DPC4</accession>
<feature type="compositionally biased region" description="Basic and acidic residues" evidence="1">
    <location>
        <begin position="223"/>
        <end position="237"/>
    </location>
</feature>
<protein>
    <submittedName>
        <fullName evidence="2">Uncharacterized protein</fullName>
    </submittedName>
</protein>
<feature type="compositionally biased region" description="Basic residues" evidence="1">
    <location>
        <begin position="298"/>
        <end position="311"/>
    </location>
</feature>
<sequence length="429" mass="50092">NFLTEIIEKVQRDARLFDKGEPAPALRRTKRLARNPKDMKGKRKRKRKAQKRRTKRKKERIKKHMMRLKKQQADKLKRKEKFKMKTRLRQNRTKEVEEQDQADPNYDEVYDMSVPEKKVRKDSEEEYAHYNDPIPGTYEMDSDDWRHVKYTIREKNSSECSKAWFDDIDLSNMTDSEVDRRFPTQEGDSALMTSEYRDSVSQKIKDIQNKQMNMMNKRGKQSSSEDKDSSSKDKESSDDGSYDDGGGEDEGGGDDDDYDGSDDYDIPEDNNQNGRAGGDENVNKDEKASGKQENNKNLKSKHKNLKPHIMKNKPIMNKINMKRVFKNRKQKMKLDKRINMKHPMDKVPSISNTKQNEKQKIKMSDNLVGKSKLGVSIDLPNPDHHLKENGKSSVGNKEENRQKILKPLEKGEKYTESEKSLKRKIGKVN</sequence>
<dbReference type="EMBL" id="GEDC01009777">
    <property type="protein sequence ID" value="JAS27521.1"/>
    <property type="molecule type" value="Transcribed_RNA"/>
</dbReference>
<feature type="region of interest" description="Disordered" evidence="1">
    <location>
        <begin position="18"/>
        <end position="142"/>
    </location>
</feature>
<feature type="compositionally biased region" description="Basic residues" evidence="1">
    <location>
        <begin position="27"/>
        <end position="70"/>
    </location>
</feature>
<gene>
    <name evidence="2" type="ORF">g.16103</name>
</gene>
<feature type="region of interest" description="Disordered" evidence="1">
    <location>
        <begin position="165"/>
        <end position="316"/>
    </location>
</feature>
<feature type="compositionally biased region" description="Basic and acidic residues" evidence="1">
    <location>
        <begin position="277"/>
        <end position="296"/>
    </location>
</feature>
<evidence type="ECO:0000256" key="1">
    <source>
        <dbReference type="SAM" id="MobiDB-lite"/>
    </source>
</evidence>
<dbReference type="AlphaFoldDB" id="A0A1B6DPC4"/>
<evidence type="ECO:0000313" key="2">
    <source>
        <dbReference type="EMBL" id="JAS27521.1"/>
    </source>
</evidence>
<feature type="compositionally biased region" description="Acidic residues" evidence="1">
    <location>
        <begin position="238"/>
        <end position="268"/>
    </location>
</feature>
<proteinExistence type="predicted"/>
<feature type="compositionally biased region" description="Basic and acidic residues" evidence="1">
    <location>
        <begin position="381"/>
        <end position="420"/>
    </location>
</feature>
<reference evidence="2" key="1">
    <citation type="submission" date="2015-12" db="EMBL/GenBank/DDBJ databases">
        <title>De novo transcriptome assembly of four potential Pierce s Disease insect vectors from Arizona vineyards.</title>
        <authorList>
            <person name="Tassone E.E."/>
        </authorList>
    </citation>
    <scope>NUCLEOTIDE SEQUENCE</scope>
</reference>
<feature type="compositionally biased region" description="Basic and acidic residues" evidence="1">
    <location>
        <begin position="332"/>
        <end position="345"/>
    </location>
</feature>
<feature type="region of interest" description="Disordered" evidence="1">
    <location>
        <begin position="331"/>
        <end position="429"/>
    </location>
</feature>
<feature type="compositionally biased region" description="Basic and acidic residues" evidence="1">
    <location>
        <begin position="195"/>
        <end position="208"/>
    </location>
</feature>
<organism evidence="2">
    <name type="scientific">Clastoptera arizonana</name>
    <name type="common">Arizona spittle bug</name>
    <dbReference type="NCBI Taxonomy" id="38151"/>
    <lineage>
        <taxon>Eukaryota</taxon>
        <taxon>Metazoa</taxon>
        <taxon>Ecdysozoa</taxon>
        <taxon>Arthropoda</taxon>
        <taxon>Hexapoda</taxon>
        <taxon>Insecta</taxon>
        <taxon>Pterygota</taxon>
        <taxon>Neoptera</taxon>
        <taxon>Paraneoptera</taxon>
        <taxon>Hemiptera</taxon>
        <taxon>Auchenorrhyncha</taxon>
        <taxon>Cercopoidea</taxon>
        <taxon>Clastopteridae</taxon>
        <taxon>Clastoptera</taxon>
    </lineage>
</organism>
<feature type="non-terminal residue" evidence="2">
    <location>
        <position position="1"/>
    </location>
</feature>
<name>A0A1B6DPC4_9HEMI</name>